<evidence type="ECO:0000313" key="2">
    <source>
        <dbReference type="EMBL" id="MQY44424.1"/>
    </source>
</evidence>
<dbReference type="AlphaFoldDB" id="A0A844B1L6"/>
<proteinExistence type="predicted"/>
<reference evidence="2 3" key="1">
    <citation type="submission" date="2019-10" db="EMBL/GenBank/DDBJ databases">
        <title>Epibacterium sp. nov., isolated from seawater.</title>
        <authorList>
            <person name="Zhang X."/>
            <person name="Li N."/>
        </authorList>
    </citation>
    <scope>NUCLEOTIDE SEQUENCE [LARGE SCALE GENOMIC DNA]</scope>
    <source>
        <strain evidence="2 3">SM1969</strain>
    </source>
</reference>
<protein>
    <submittedName>
        <fullName evidence="2">Uncharacterized protein</fullName>
    </submittedName>
</protein>
<dbReference type="RefSeq" id="WP_153549316.1">
    <property type="nucleotide sequence ID" value="NZ_WIXK01000016.1"/>
</dbReference>
<keyword evidence="1" id="KW-0812">Transmembrane</keyword>
<gene>
    <name evidence="2" type="ORF">GG681_17410</name>
</gene>
<feature type="transmembrane region" description="Helical" evidence="1">
    <location>
        <begin position="41"/>
        <end position="66"/>
    </location>
</feature>
<keyword evidence="3" id="KW-1185">Reference proteome</keyword>
<comment type="caution">
    <text evidence="2">The sequence shown here is derived from an EMBL/GenBank/DDBJ whole genome shotgun (WGS) entry which is preliminary data.</text>
</comment>
<keyword evidence="1" id="KW-0472">Membrane</keyword>
<keyword evidence="1" id="KW-1133">Transmembrane helix</keyword>
<name>A0A844B1L6_9RHOB</name>
<evidence type="ECO:0000313" key="3">
    <source>
        <dbReference type="Proteomes" id="UP000436694"/>
    </source>
</evidence>
<accession>A0A844B1L6</accession>
<organism evidence="2 3">
    <name type="scientific">Tritonibacter aquimaris</name>
    <dbReference type="NCBI Taxonomy" id="2663379"/>
    <lineage>
        <taxon>Bacteria</taxon>
        <taxon>Pseudomonadati</taxon>
        <taxon>Pseudomonadota</taxon>
        <taxon>Alphaproteobacteria</taxon>
        <taxon>Rhodobacterales</taxon>
        <taxon>Paracoccaceae</taxon>
        <taxon>Tritonibacter</taxon>
    </lineage>
</organism>
<dbReference type="Proteomes" id="UP000436694">
    <property type="component" value="Unassembled WGS sequence"/>
</dbReference>
<sequence>MLTVLSILTSVIAVLYLSDQDAKRRRVFRLPPMEPRYSTAWLWVICLAPGLVLALLSTFSSWLIWFGTASCLGWLLVSLPPGCFIDWLARLDAAGQRLEDRISGKG</sequence>
<dbReference type="EMBL" id="WIXK01000016">
    <property type="protein sequence ID" value="MQY44424.1"/>
    <property type="molecule type" value="Genomic_DNA"/>
</dbReference>
<evidence type="ECO:0000256" key="1">
    <source>
        <dbReference type="SAM" id="Phobius"/>
    </source>
</evidence>